<feature type="compositionally biased region" description="Polar residues" evidence="9">
    <location>
        <begin position="603"/>
        <end position="621"/>
    </location>
</feature>
<dbReference type="Gene3D" id="3.90.70.10">
    <property type="entry name" value="Cysteine proteinases"/>
    <property type="match status" value="1"/>
</dbReference>
<evidence type="ECO:0000256" key="7">
    <source>
        <dbReference type="ARBA" id="ARBA00022807"/>
    </source>
</evidence>
<protein>
    <recommendedName>
        <fullName evidence="8">Ubiquitin carboxyl-terminal hydrolase</fullName>
        <ecNumber evidence="8">3.4.19.12</ecNumber>
    </recommendedName>
</protein>
<keyword evidence="11" id="KW-1185">Reference proteome</keyword>
<dbReference type="Pfam" id="PF00443">
    <property type="entry name" value="UCH"/>
    <property type="match status" value="1"/>
</dbReference>
<name>A0A6P9A1U3_THRPL</name>
<comment type="catalytic activity">
    <reaction evidence="1 8">
        <text>Thiol-dependent hydrolysis of ester, thioester, amide, peptide and isopeptide bonds formed by the C-terminal Gly of ubiquitin (a 76-residue protein attached to proteins as an intracellular targeting signal).</text>
        <dbReference type="EC" id="3.4.19.12"/>
    </reaction>
</comment>
<organism evidence="12">
    <name type="scientific">Thrips palmi</name>
    <name type="common">Melon thrips</name>
    <dbReference type="NCBI Taxonomy" id="161013"/>
    <lineage>
        <taxon>Eukaryota</taxon>
        <taxon>Metazoa</taxon>
        <taxon>Ecdysozoa</taxon>
        <taxon>Arthropoda</taxon>
        <taxon>Hexapoda</taxon>
        <taxon>Insecta</taxon>
        <taxon>Pterygota</taxon>
        <taxon>Neoptera</taxon>
        <taxon>Paraneoptera</taxon>
        <taxon>Thysanoptera</taxon>
        <taxon>Terebrantia</taxon>
        <taxon>Thripoidea</taxon>
        <taxon>Thripidae</taxon>
        <taxon>Thrips</taxon>
    </lineage>
</organism>
<accession>A0A6P9A1U3</accession>
<dbReference type="InterPro" id="IPR001394">
    <property type="entry name" value="Peptidase_C19_UCH"/>
</dbReference>
<dbReference type="PROSITE" id="PS00972">
    <property type="entry name" value="USP_1"/>
    <property type="match status" value="1"/>
</dbReference>
<dbReference type="PROSITE" id="PS50235">
    <property type="entry name" value="USP_3"/>
    <property type="match status" value="1"/>
</dbReference>
<keyword evidence="4 8" id="KW-0645">Protease</keyword>
<feature type="compositionally biased region" description="Basic residues" evidence="9">
    <location>
        <begin position="852"/>
        <end position="868"/>
    </location>
</feature>
<feature type="compositionally biased region" description="Polar residues" evidence="9">
    <location>
        <begin position="721"/>
        <end position="732"/>
    </location>
</feature>
<dbReference type="EC" id="3.4.19.12" evidence="8"/>
<evidence type="ECO:0000256" key="1">
    <source>
        <dbReference type="ARBA" id="ARBA00000707"/>
    </source>
</evidence>
<dbReference type="InterPro" id="IPR028889">
    <property type="entry name" value="USP"/>
</dbReference>
<evidence type="ECO:0000256" key="8">
    <source>
        <dbReference type="RuleBase" id="RU366025"/>
    </source>
</evidence>
<reference evidence="12" key="1">
    <citation type="submission" date="2025-08" db="UniProtKB">
        <authorList>
            <consortium name="RefSeq"/>
        </authorList>
    </citation>
    <scope>IDENTIFICATION</scope>
    <source>
        <tissue evidence="12">Total insect</tissue>
    </source>
</reference>
<keyword evidence="5 8" id="KW-0833">Ubl conjugation pathway</keyword>
<keyword evidence="7 8" id="KW-0788">Thiol protease</keyword>
<feature type="domain" description="USP" evidence="10">
    <location>
        <begin position="205"/>
        <end position="515"/>
    </location>
</feature>
<evidence type="ECO:0000313" key="11">
    <source>
        <dbReference type="Proteomes" id="UP000515158"/>
    </source>
</evidence>
<feature type="region of interest" description="Disordered" evidence="9">
    <location>
        <begin position="828"/>
        <end position="895"/>
    </location>
</feature>
<proteinExistence type="inferred from homology"/>
<dbReference type="GO" id="GO:0005829">
    <property type="term" value="C:cytosol"/>
    <property type="evidence" value="ECO:0007669"/>
    <property type="project" value="TreeGrafter"/>
</dbReference>
<dbReference type="OrthoDB" id="420187at2759"/>
<feature type="region of interest" description="Disordered" evidence="9">
    <location>
        <begin position="654"/>
        <end position="763"/>
    </location>
</feature>
<feature type="compositionally biased region" description="Polar residues" evidence="9">
    <location>
        <begin position="835"/>
        <end position="845"/>
    </location>
</feature>
<gene>
    <name evidence="12" type="primary">LOC117651368</name>
</gene>
<dbReference type="GO" id="GO:0016579">
    <property type="term" value="P:protein deubiquitination"/>
    <property type="evidence" value="ECO:0007669"/>
    <property type="project" value="InterPro"/>
</dbReference>
<comment type="similarity">
    <text evidence="3 8">Belongs to the peptidase C19 family.</text>
</comment>
<feature type="region of interest" description="Disordered" evidence="9">
    <location>
        <begin position="789"/>
        <end position="812"/>
    </location>
</feature>
<feature type="region of interest" description="Disordered" evidence="9">
    <location>
        <begin position="590"/>
        <end position="638"/>
    </location>
</feature>
<evidence type="ECO:0000256" key="9">
    <source>
        <dbReference type="SAM" id="MobiDB-lite"/>
    </source>
</evidence>
<dbReference type="Proteomes" id="UP000515158">
    <property type="component" value="Unplaced"/>
</dbReference>
<keyword evidence="6 8" id="KW-0378">Hydrolase</keyword>
<feature type="compositionally biased region" description="Basic and acidic residues" evidence="9">
    <location>
        <begin position="796"/>
        <end position="812"/>
    </location>
</feature>
<feature type="compositionally biased region" description="Polar residues" evidence="9">
    <location>
        <begin position="871"/>
        <end position="895"/>
    </location>
</feature>
<evidence type="ECO:0000313" key="12">
    <source>
        <dbReference type="RefSeq" id="XP_034251244.1"/>
    </source>
</evidence>
<feature type="compositionally biased region" description="Basic and acidic residues" evidence="9">
    <location>
        <begin position="711"/>
        <end position="720"/>
    </location>
</feature>
<feature type="compositionally biased region" description="Low complexity" evidence="9">
    <location>
        <begin position="686"/>
        <end position="697"/>
    </location>
</feature>
<dbReference type="SUPFAM" id="SSF54001">
    <property type="entry name" value="Cysteine proteinases"/>
    <property type="match status" value="1"/>
</dbReference>
<dbReference type="GO" id="GO:0006508">
    <property type="term" value="P:proteolysis"/>
    <property type="evidence" value="ECO:0007669"/>
    <property type="project" value="UniProtKB-KW"/>
</dbReference>
<dbReference type="GO" id="GO:0005730">
    <property type="term" value="C:nucleolus"/>
    <property type="evidence" value="ECO:0007669"/>
    <property type="project" value="UniProtKB-SubCell"/>
</dbReference>
<evidence type="ECO:0000259" key="10">
    <source>
        <dbReference type="PROSITE" id="PS50235"/>
    </source>
</evidence>
<evidence type="ECO:0000256" key="3">
    <source>
        <dbReference type="ARBA" id="ARBA00009085"/>
    </source>
</evidence>
<sequence>MPSTTDAVSAGLRLSLAGVSRKVGAEANGDIDNLDSSLAAGNKLTDITKHLVEYESADNQQSNTQNLLKSKYIVLDTKVAVAPSFNRSITNGSKGSACANGSMHNGNKLANNGNGNSLPFGSQLNGVKGVTQNGLSYANVNGFNNKNSNGMKKLGCNGASKANGFENGYNKQTANCDSKLPDPKVVLYQPEKVSLGWRGKFRPGAGMVNLGNTCYLNATLQALFHVPAFVEWLSKDSDHMKRCEQLNGPGFGECITCAMARTYQLSQNTAIVKPHLITNKLKMICRHMSHGSQEDAHEFMRHLLENMEKAYLVRCKAQKLDAYSKETTPINQIFGGYMRTEVTCLKCNYASITFQHFQDLILDIRKVSKVEEAMHHYFMRERLDGENSYKCEKCKCGVPATKKYSIERPPKVLCIQLKRFNVMGVKLPKPVEHRIQMDLKKHVHPQSSYAKLQSLPYRLISMVTHVGPSSGCGHYTAIAQCSSKTYHQFDDTHVHPIQMSSVLNNCAYILIYEMEPEALRLGPKSVATSSISSMSAISSINHNVVNGVPKNVQTPGGLPSVKDRDRVMFGMTPPKPACAQPRLVMHQKRPEDNGSLVSPMKSIISNGSCNKESHLTNSNGPLQVVANGKHSGPSIVKDKSNSLGIVKLSDSVSCSQSTSVGKATEPEKKSIGPLVPYDYDDDSSSRDSSLSPPLNDDQAVLTVKATTPSDWNDKIEDRSGSKPNSVNGSQIPSLVEGTKHISGENGKHTITTRPSSSSWNGDANSSTVNDLLKMSHQGFGNDRVASWNGDQSQVERTVEEERQTSWKRSRDEYETELDRGRVKKVKNDNRYRPYPTNNPFQQRSSGGVPFNNHRKYHNHSSNHYHYFNKNRPNPNGQRKWQQNYHKNSVYRNYRY</sequence>
<dbReference type="PANTHER" id="PTHR24006">
    <property type="entry name" value="UBIQUITIN CARBOXYL-TERMINAL HYDROLASE"/>
    <property type="match status" value="1"/>
</dbReference>
<dbReference type="InterPro" id="IPR018200">
    <property type="entry name" value="USP_CS"/>
</dbReference>
<dbReference type="GO" id="GO:0004843">
    <property type="term" value="F:cysteine-type deubiquitinase activity"/>
    <property type="evidence" value="ECO:0007669"/>
    <property type="project" value="UniProtKB-UniRule"/>
</dbReference>
<evidence type="ECO:0000256" key="5">
    <source>
        <dbReference type="ARBA" id="ARBA00022786"/>
    </source>
</evidence>
<evidence type="ECO:0000256" key="6">
    <source>
        <dbReference type="ARBA" id="ARBA00022801"/>
    </source>
</evidence>
<evidence type="ECO:0000256" key="4">
    <source>
        <dbReference type="ARBA" id="ARBA00022670"/>
    </source>
</evidence>
<dbReference type="PANTHER" id="PTHR24006:SF758">
    <property type="entry name" value="UBIQUITIN CARBOXYL-TERMINAL HYDROLASE 36"/>
    <property type="match status" value="1"/>
</dbReference>
<dbReference type="RefSeq" id="XP_034251244.1">
    <property type="nucleotide sequence ID" value="XM_034395353.1"/>
</dbReference>
<evidence type="ECO:0000256" key="2">
    <source>
        <dbReference type="ARBA" id="ARBA00004604"/>
    </source>
</evidence>
<feature type="compositionally biased region" description="Basic and acidic residues" evidence="9">
    <location>
        <begin position="737"/>
        <end position="747"/>
    </location>
</feature>
<dbReference type="GeneID" id="117651368"/>
<dbReference type="AlphaFoldDB" id="A0A6P9A1U3"/>
<dbReference type="PROSITE" id="PS00973">
    <property type="entry name" value="USP_2"/>
    <property type="match status" value="1"/>
</dbReference>
<dbReference type="InterPro" id="IPR050164">
    <property type="entry name" value="Peptidase_C19"/>
</dbReference>
<dbReference type="GO" id="GO:0042981">
    <property type="term" value="P:regulation of apoptotic process"/>
    <property type="evidence" value="ECO:0007669"/>
    <property type="project" value="TreeGrafter"/>
</dbReference>
<dbReference type="InterPro" id="IPR038765">
    <property type="entry name" value="Papain-like_cys_pep_sf"/>
</dbReference>
<comment type="subcellular location">
    <subcellularLocation>
        <location evidence="2">Nucleus</location>
        <location evidence="2">Nucleolus</location>
    </subcellularLocation>
</comment>